<evidence type="ECO:0000256" key="3">
    <source>
        <dbReference type="ARBA" id="ARBA00022729"/>
    </source>
</evidence>
<keyword evidence="5 11" id="KW-1133">Transmembrane helix</keyword>
<sequence>MQARLWLLLAAQLAALHGSLALVQTPASLMVQTNQTVMLSCKINTSPSNTRIYWLRLRQALSTSSHYEFLAYWESTKKTVHSKEVDKEKLTVLGNSPQNVLKLQSVKPADSGVYFCMIIGMPNLIFGTGTQLSVVDVLPTSPQPTQKTSPKKKVCRPPNPVTRKRLSCAPLITGLLVAGVLILLVSLAVAIHLRCLQMRARLRLLKQPPSVDSTPQWSEEQHPP</sequence>
<feature type="chain" id="PRO_5042263044" description="Ig-like domain-containing protein" evidence="12">
    <location>
        <begin position="22"/>
        <end position="224"/>
    </location>
</feature>
<evidence type="ECO:0000256" key="7">
    <source>
        <dbReference type="ARBA" id="ARBA00023136"/>
    </source>
</evidence>
<dbReference type="SMART" id="SM00409">
    <property type="entry name" value="IG"/>
    <property type="match status" value="1"/>
</dbReference>
<dbReference type="InterPro" id="IPR013783">
    <property type="entry name" value="Ig-like_fold"/>
</dbReference>
<name>A0AAD4YDM2_OVIAM</name>
<feature type="signal peptide" evidence="12">
    <location>
        <begin position="1"/>
        <end position="21"/>
    </location>
</feature>
<dbReference type="InterPro" id="IPR003599">
    <property type="entry name" value="Ig_sub"/>
</dbReference>
<organism evidence="14 15">
    <name type="scientific">Ovis ammon polii</name>
    <dbReference type="NCBI Taxonomy" id="230172"/>
    <lineage>
        <taxon>Eukaryota</taxon>
        <taxon>Metazoa</taxon>
        <taxon>Chordata</taxon>
        <taxon>Craniata</taxon>
        <taxon>Vertebrata</taxon>
        <taxon>Euteleostomi</taxon>
        <taxon>Mammalia</taxon>
        <taxon>Eutheria</taxon>
        <taxon>Laurasiatheria</taxon>
        <taxon>Artiodactyla</taxon>
        <taxon>Ruminantia</taxon>
        <taxon>Pecora</taxon>
        <taxon>Bovidae</taxon>
        <taxon>Caprinae</taxon>
        <taxon>Ovis</taxon>
    </lineage>
</organism>
<evidence type="ECO:0000256" key="4">
    <source>
        <dbReference type="ARBA" id="ARBA00022859"/>
    </source>
</evidence>
<dbReference type="InterPro" id="IPR042414">
    <property type="entry name" value="CD8B"/>
</dbReference>
<dbReference type="FunFam" id="2.60.40.10:FF:000645">
    <property type="entry name" value="T-cell surface glycoprotein CD8 beta chain"/>
    <property type="match status" value="1"/>
</dbReference>
<gene>
    <name evidence="14" type="ORF">MG293_003660</name>
</gene>
<dbReference type="GO" id="GO:0015026">
    <property type="term" value="F:coreceptor activity"/>
    <property type="evidence" value="ECO:0007669"/>
    <property type="project" value="InterPro"/>
</dbReference>
<keyword evidence="6" id="KW-1064">Adaptive immunity</keyword>
<evidence type="ECO:0000313" key="14">
    <source>
        <dbReference type="EMBL" id="KAI4547105.1"/>
    </source>
</evidence>
<evidence type="ECO:0000256" key="9">
    <source>
        <dbReference type="ARBA" id="ARBA00023180"/>
    </source>
</evidence>
<dbReference type="GO" id="GO:0002250">
    <property type="term" value="P:adaptive immune response"/>
    <property type="evidence" value="ECO:0007669"/>
    <property type="project" value="UniProtKB-KW"/>
</dbReference>
<feature type="transmembrane region" description="Helical" evidence="11">
    <location>
        <begin position="171"/>
        <end position="193"/>
    </location>
</feature>
<feature type="domain" description="Ig-like" evidence="13">
    <location>
        <begin position="20"/>
        <end position="118"/>
    </location>
</feature>
<evidence type="ECO:0000256" key="2">
    <source>
        <dbReference type="ARBA" id="ARBA00022692"/>
    </source>
</evidence>
<evidence type="ECO:0000256" key="5">
    <source>
        <dbReference type="ARBA" id="ARBA00022989"/>
    </source>
</evidence>
<dbReference type="Gene3D" id="2.60.40.10">
    <property type="entry name" value="Immunoglobulins"/>
    <property type="match status" value="1"/>
</dbReference>
<protein>
    <recommendedName>
        <fullName evidence="13">Ig-like domain-containing protein</fullName>
    </recommendedName>
</protein>
<evidence type="ECO:0000256" key="8">
    <source>
        <dbReference type="ARBA" id="ARBA00023157"/>
    </source>
</evidence>
<evidence type="ECO:0000256" key="12">
    <source>
        <dbReference type="SAM" id="SignalP"/>
    </source>
</evidence>
<dbReference type="AlphaFoldDB" id="A0AAD4YDM2"/>
<dbReference type="GO" id="GO:0005886">
    <property type="term" value="C:plasma membrane"/>
    <property type="evidence" value="ECO:0007669"/>
    <property type="project" value="UniProtKB-ARBA"/>
</dbReference>
<dbReference type="EMBL" id="JAKZEL010000002">
    <property type="protein sequence ID" value="KAI4547105.1"/>
    <property type="molecule type" value="Genomic_DNA"/>
</dbReference>
<evidence type="ECO:0000256" key="1">
    <source>
        <dbReference type="ARBA" id="ARBA00004479"/>
    </source>
</evidence>
<dbReference type="GO" id="GO:0042288">
    <property type="term" value="F:MHC class I protein binding"/>
    <property type="evidence" value="ECO:0007669"/>
    <property type="project" value="InterPro"/>
</dbReference>
<keyword evidence="4" id="KW-0391">Immunity</keyword>
<dbReference type="GO" id="GO:0009986">
    <property type="term" value="C:cell surface"/>
    <property type="evidence" value="ECO:0007669"/>
    <property type="project" value="TreeGrafter"/>
</dbReference>
<evidence type="ECO:0000259" key="13">
    <source>
        <dbReference type="PROSITE" id="PS50835"/>
    </source>
</evidence>
<dbReference type="InterPro" id="IPR013106">
    <property type="entry name" value="Ig_V-set"/>
</dbReference>
<evidence type="ECO:0000313" key="15">
    <source>
        <dbReference type="Proteomes" id="UP001214576"/>
    </source>
</evidence>
<keyword evidence="9" id="KW-0325">Glycoprotein</keyword>
<keyword evidence="10" id="KW-0393">Immunoglobulin domain</keyword>
<evidence type="ECO:0000256" key="11">
    <source>
        <dbReference type="SAM" id="Phobius"/>
    </source>
</evidence>
<dbReference type="SUPFAM" id="SSF48726">
    <property type="entry name" value="Immunoglobulin"/>
    <property type="match status" value="1"/>
</dbReference>
<evidence type="ECO:0000256" key="6">
    <source>
        <dbReference type="ARBA" id="ARBA00023130"/>
    </source>
</evidence>
<accession>A0AAD4YDM2</accession>
<comment type="subcellular location">
    <subcellularLocation>
        <location evidence="1">Membrane</location>
        <topology evidence="1">Single-pass type I membrane protein</topology>
    </subcellularLocation>
</comment>
<dbReference type="PROSITE" id="PS50835">
    <property type="entry name" value="IG_LIKE"/>
    <property type="match status" value="1"/>
</dbReference>
<dbReference type="Pfam" id="PF07686">
    <property type="entry name" value="V-set"/>
    <property type="match status" value="1"/>
</dbReference>
<keyword evidence="7 11" id="KW-0472">Membrane</keyword>
<keyword evidence="3 12" id="KW-0732">Signal</keyword>
<dbReference type="InterPro" id="IPR007110">
    <property type="entry name" value="Ig-like_dom"/>
</dbReference>
<dbReference type="GO" id="GO:0050776">
    <property type="term" value="P:regulation of immune response"/>
    <property type="evidence" value="ECO:0007669"/>
    <property type="project" value="InterPro"/>
</dbReference>
<dbReference type="PANTHER" id="PTHR11292:SF7">
    <property type="entry name" value="T-CELL SURFACE GLYCOPROTEIN CD8 BETA CHAIN-RELATED"/>
    <property type="match status" value="1"/>
</dbReference>
<comment type="caution">
    <text evidence="14">The sequence shown here is derived from an EMBL/GenBank/DDBJ whole genome shotgun (WGS) entry which is preliminary data.</text>
</comment>
<dbReference type="SMART" id="SM00406">
    <property type="entry name" value="IGv"/>
    <property type="match status" value="1"/>
</dbReference>
<evidence type="ECO:0000256" key="10">
    <source>
        <dbReference type="ARBA" id="ARBA00023319"/>
    </source>
</evidence>
<dbReference type="Proteomes" id="UP001214576">
    <property type="component" value="Unassembled WGS sequence"/>
</dbReference>
<dbReference type="InterPro" id="IPR036179">
    <property type="entry name" value="Ig-like_dom_sf"/>
</dbReference>
<dbReference type="CDD" id="cd07700">
    <property type="entry name" value="IgV_CD8_beta"/>
    <property type="match status" value="1"/>
</dbReference>
<reference evidence="14" key="1">
    <citation type="submission" date="2022-03" db="EMBL/GenBank/DDBJ databases">
        <title>Genomic analyses of argali, domestic sheep and their hybrids provide insights into chromosomal evolution, heterosis and genetic basis of agronomic traits.</title>
        <authorList>
            <person name="Li M."/>
        </authorList>
    </citation>
    <scope>NUCLEOTIDE SEQUENCE</scope>
    <source>
        <strain evidence="14">CAU-MHL-2022a</strain>
        <tissue evidence="14">Skin</tissue>
    </source>
</reference>
<keyword evidence="2 11" id="KW-0812">Transmembrane</keyword>
<dbReference type="PANTHER" id="PTHR11292">
    <property type="entry name" value="T-CELL SURFACE GLYCOPROTEIN CD8 BETA CHAIN"/>
    <property type="match status" value="1"/>
</dbReference>
<keyword evidence="8" id="KW-1015">Disulfide bond</keyword>
<keyword evidence="15" id="KW-1185">Reference proteome</keyword>
<proteinExistence type="predicted"/>